<dbReference type="Proteomes" id="UP000032180">
    <property type="component" value="Chromosome 4"/>
</dbReference>
<evidence type="ECO:0000256" key="5">
    <source>
        <dbReference type="ARBA" id="ARBA00022741"/>
    </source>
</evidence>
<reference evidence="11" key="2">
    <citation type="submission" date="2013-12" db="EMBL/GenBank/DDBJ databases">
        <authorList>
            <person name="Yu Y."/>
            <person name="Lee S."/>
            <person name="de Baynast K."/>
            <person name="Wissotski M."/>
            <person name="Liu L."/>
            <person name="Talag J."/>
            <person name="Goicoechea J."/>
            <person name="Angelova A."/>
            <person name="Jetty R."/>
            <person name="Kudrna D."/>
            <person name="Golser W."/>
            <person name="Rivera L."/>
            <person name="Zhang J."/>
            <person name="Wing R."/>
        </authorList>
    </citation>
    <scope>NUCLEOTIDE SEQUENCE</scope>
</reference>
<evidence type="ECO:0000256" key="4">
    <source>
        <dbReference type="ARBA" id="ARBA00022737"/>
    </source>
</evidence>
<keyword evidence="8" id="KW-1133">Transmembrane helix</keyword>
<protein>
    <recommendedName>
        <fullName evidence="9">Protein kinase domain-containing protein</fullName>
    </recommendedName>
</protein>
<dbReference type="PROSITE" id="PS00010">
    <property type="entry name" value="ASX_HYDROXYL"/>
    <property type="match status" value="1"/>
</dbReference>
<dbReference type="PROSITE" id="PS50011">
    <property type="entry name" value="PROTEIN_KINASE_DOM"/>
    <property type="match status" value="1"/>
</dbReference>
<keyword evidence="2" id="KW-0245">EGF-like domain</keyword>
<feature type="domain" description="Protein kinase" evidence="9">
    <location>
        <begin position="228"/>
        <end position="494"/>
    </location>
</feature>
<keyword evidence="8" id="KW-0812">Transmembrane</keyword>
<dbReference type="Gramene" id="LPERR04G06330.1">
    <property type="protein sequence ID" value="LPERR04G06330.1"/>
    <property type="gene ID" value="LPERR04G06330"/>
</dbReference>
<evidence type="ECO:0000256" key="2">
    <source>
        <dbReference type="ARBA" id="ARBA00022536"/>
    </source>
</evidence>
<keyword evidence="1" id="KW-0418">Kinase</keyword>
<evidence type="ECO:0000256" key="8">
    <source>
        <dbReference type="SAM" id="Phobius"/>
    </source>
</evidence>
<evidence type="ECO:0000313" key="10">
    <source>
        <dbReference type="EnsemblPlants" id="LPERR04G06330.1"/>
    </source>
</evidence>
<keyword evidence="3" id="KW-0808">Transferase</keyword>
<keyword evidence="1" id="KW-0723">Serine/threonine-protein kinase</keyword>
<dbReference type="FunFam" id="1.10.510.10:FF:000473">
    <property type="entry name" value="Putative wall-associated kinase"/>
    <property type="match status" value="1"/>
</dbReference>
<evidence type="ECO:0000256" key="7">
    <source>
        <dbReference type="ARBA" id="ARBA00023157"/>
    </source>
</evidence>
<dbReference type="InterPro" id="IPR008271">
    <property type="entry name" value="Ser/Thr_kinase_AS"/>
</dbReference>
<dbReference type="SMART" id="SM00179">
    <property type="entry name" value="EGF_CA"/>
    <property type="match status" value="1"/>
</dbReference>
<dbReference type="InterPro" id="IPR009030">
    <property type="entry name" value="Growth_fac_rcpt_cys_sf"/>
</dbReference>
<dbReference type="eggNOG" id="ENOG502QQPF">
    <property type="taxonomic scope" value="Eukaryota"/>
</dbReference>
<dbReference type="GO" id="GO:0007166">
    <property type="term" value="P:cell surface receptor signaling pathway"/>
    <property type="evidence" value="ECO:0007669"/>
    <property type="project" value="InterPro"/>
</dbReference>
<dbReference type="InterPro" id="IPR001881">
    <property type="entry name" value="EGF-like_Ca-bd_dom"/>
</dbReference>
<dbReference type="GO" id="GO:0005509">
    <property type="term" value="F:calcium ion binding"/>
    <property type="evidence" value="ECO:0007669"/>
    <property type="project" value="InterPro"/>
</dbReference>
<dbReference type="InterPro" id="IPR018097">
    <property type="entry name" value="EGF_Ca-bd_CS"/>
</dbReference>
<feature type="transmembrane region" description="Helical" evidence="8">
    <location>
        <begin position="153"/>
        <end position="174"/>
    </location>
</feature>
<evidence type="ECO:0000259" key="9">
    <source>
        <dbReference type="PROSITE" id="PS50011"/>
    </source>
</evidence>
<keyword evidence="11" id="KW-1185">Reference proteome</keyword>
<dbReference type="EnsemblPlants" id="LPERR04G06330.1">
    <property type="protein sequence ID" value="LPERR04G06330.1"/>
    <property type="gene ID" value="LPERR04G06330"/>
</dbReference>
<evidence type="ECO:0000256" key="6">
    <source>
        <dbReference type="ARBA" id="ARBA00022840"/>
    </source>
</evidence>
<keyword evidence="4" id="KW-0677">Repeat</keyword>
<evidence type="ECO:0000313" key="11">
    <source>
        <dbReference type="Proteomes" id="UP000032180"/>
    </source>
</evidence>
<reference evidence="10" key="3">
    <citation type="submission" date="2015-04" db="UniProtKB">
        <authorList>
            <consortium name="EnsemblPlants"/>
        </authorList>
    </citation>
    <scope>IDENTIFICATION</scope>
</reference>
<keyword evidence="7" id="KW-1015">Disulfide bond</keyword>
<dbReference type="CDD" id="cd00054">
    <property type="entry name" value="EGF_CA"/>
    <property type="match status" value="1"/>
</dbReference>
<dbReference type="SMART" id="SM00181">
    <property type="entry name" value="EGF"/>
    <property type="match status" value="2"/>
</dbReference>
<dbReference type="HOGENOM" id="CLU_000288_43_5_1"/>
<dbReference type="GO" id="GO:0004674">
    <property type="term" value="F:protein serine/threonine kinase activity"/>
    <property type="evidence" value="ECO:0007669"/>
    <property type="project" value="UniProtKB-KW"/>
</dbReference>
<proteinExistence type="predicted"/>
<dbReference type="Gene3D" id="2.10.25.10">
    <property type="entry name" value="Laminin"/>
    <property type="match status" value="1"/>
</dbReference>
<dbReference type="InterPro" id="IPR011009">
    <property type="entry name" value="Kinase-like_dom_sf"/>
</dbReference>
<dbReference type="FunFam" id="3.30.200.20:FF:000582">
    <property type="entry name" value="Os04g0370900 protein"/>
    <property type="match status" value="1"/>
</dbReference>
<dbReference type="GO" id="GO:0005524">
    <property type="term" value="F:ATP binding"/>
    <property type="evidence" value="ECO:0007669"/>
    <property type="project" value="UniProtKB-KW"/>
</dbReference>
<dbReference type="PANTHER" id="PTHR27005">
    <property type="entry name" value="WALL-ASSOCIATED RECEPTOR KINASE-LIKE 21"/>
    <property type="match status" value="1"/>
</dbReference>
<name>A0A0D9W3X1_9ORYZ</name>
<keyword evidence="5" id="KW-0547">Nucleotide-binding</keyword>
<dbReference type="STRING" id="77586.A0A0D9W3X1"/>
<dbReference type="PROSITE" id="PS01187">
    <property type="entry name" value="EGF_CA"/>
    <property type="match status" value="1"/>
</dbReference>
<dbReference type="InterPro" id="IPR000152">
    <property type="entry name" value="EGF-type_Asp/Asn_hydroxyl_site"/>
</dbReference>
<dbReference type="FunFam" id="2.10.25.10:FF:000355">
    <property type="entry name" value="Wall-associated receptor kinase 3"/>
    <property type="match status" value="1"/>
</dbReference>
<accession>A0A0D9W3X1</accession>
<dbReference type="Gene3D" id="1.10.510.10">
    <property type="entry name" value="Transferase(Phosphotransferase) domain 1"/>
    <property type="match status" value="1"/>
</dbReference>
<dbReference type="Pfam" id="PF00069">
    <property type="entry name" value="Pkinase"/>
    <property type="match status" value="1"/>
</dbReference>
<dbReference type="InterPro" id="IPR000719">
    <property type="entry name" value="Prot_kinase_dom"/>
</dbReference>
<evidence type="ECO:0000256" key="1">
    <source>
        <dbReference type="ARBA" id="ARBA00022527"/>
    </source>
</evidence>
<dbReference type="Gene3D" id="3.30.200.20">
    <property type="entry name" value="Phosphorylase Kinase, domain 1"/>
    <property type="match status" value="1"/>
</dbReference>
<organism evidence="10 11">
    <name type="scientific">Leersia perrieri</name>
    <dbReference type="NCBI Taxonomy" id="77586"/>
    <lineage>
        <taxon>Eukaryota</taxon>
        <taxon>Viridiplantae</taxon>
        <taxon>Streptophyta</taxon>
        <taxon>Embryophyta</taxon>
        <taxon>Tracheophyta</taxon>
        <taxon>Spermatophyta</taxon>
        <taxon>Magnoliopsida</taxon>
        <taxon>Liliopsida</taxon>
        <taxon>Poales</taxon>
        <taxon>Poaceae</taxon>
        <taxon>BOP clade</taxon>
        <taxon>Oryzoideae</taxon>
        <taxon>Oryzeae</taxon>
        <taxon>Oryzinae</taxon>
        <taxon>Leersia</taxon>
    </lineage>
</organism>
<dbReference type="SMART" id="SM00220">
    <property type="entry name" value="S_TKc"/>
    <property type="match status" value="1"/>
</dbReference>
<dbReference type="SUPFAM" id="SSF56112">
    <property type="entry name" value="Protein kinase-like (PK-like)"/>
    <property type="match status" value="1"/>
</dbReference>
<dbReference type="AlphaFoldDB" id="A0A0D9W3X1"/>
<dbReference type="PANTHER" id="PTHR27005:SF37">
    <property type="entry name" value="OS04G0367600 PROTEIN"/>
    <property type="match status" value="1"/>
</dbReference>
<dbReference type="GO" id="GO:0005886">
    <property type="term" value="C:plasma membrane"/>
    <property type="evidence" value="ECO:0007669"/>
    <property type="project" value="TreeGrafter"/>
</dbReference>
<dbReference type="InterPro" id="IPR000742">
    <property type="entry name" value="EGF"/>
</dbReference>
<dbReference type="InterPro" id="IPR045274">
    <property type="entry name" value="WAK-like"/>
</dbReference>
<reference evidence="10 11" key="1">
    <citation type="submission" date="2012-08" db="EMBL/GenBank/DDBJ databases">
        <title>Oryza genome evolution.</title>
        <authorList>
            <person name="Wing R.A."/>
        </authorList>
    </citation>
    <scope>NUCLEOTIDE SEQUENCE</scope>
</reference>
<keyword evidence="8" id="KW-0472">Membrane</keyword>
<dbReference type="PROSITE" id="PS00108">
    <property type="entry name" value="PROTEIN_KINASE_ST"/>
    <property type="match status" value="1"/>
</dbReference>
<dbReference type="SUPFAM" id="SSF57184">
    <property type="entry name" value="Growth factor receptor domain"/>
    <property type="match status" value="1"/>
</dbReference>
<keyword evidence="6" id="KW-0067">ATP-binding</keyword>
<evidence type="ECO:0000256" key="3">
    <source>
        <dbReference type="ARBA" id="ARBA00022679"/>
    </source>
</evidence>
<sequence>MTPCSYAVLMDSSNFTFSTAYLTSTEFNTTYGGQAPLVLDWAIRTANSCEEAQKNLTSYACKGDNTFCLNSTNGPGYICNCKKGYQGNPYLQDPKDGGCRDINECEDDMKYPCHGECRNKPGDFDCICPVGSRGNAAIPGGCQKDFLPLKAQVAIGVAACVLAGLFAFLGWEVIRHKRNIRKQALLRQTDEFFQQHGGQLLLEMMKAEGNVGFTLYKRADIEIATKNFSKGHIIGEGGQGTVYKAVLDGIVVAIKRCKEIDESRKMDFVQELVILCRVNHPNIVKLLGCCLQFEAPMLVYEFVENRTLQELLDLQRRRRFRVTLATRLRVAAESADALGHIHSLPHPILHGDVKPANILLAEGLVAKVSDFGCSTIDEKTQTVLKGTPGYIDPEYLLEYQLTAKNDVYSFGVILLELLTGKRPLSKESKTLASMFQEAMAGGTFLELLDSEILGEASMGVLRQVAVLAIRCLALPGTARPAMRHVAAEIRRLALSDEVEQCPQPPLELECLSFSAMGSMCTTSLLYTEGNTSGVSDLDNKTVMSREFAR</sequence>